<dbReference type="AlphaFoldDB" id="A0AAN8X877"/>
<dbReference type="Proteomes" id="UP001381693">
    <property type="component" value="Unassembled WGS sequence"/>
</dbReference>
<protein>
    <submittedName>
        <fullName evidence="2">Uncharacterized protein</fullName>
    </submittedName>
</protein>
<evidence type="ECO:0000256" key="1">
    <source>
        <dbReference type="SAM" id="MobiDB-lite"/>
    </source>
</evidence>
<evidence type="ECO:0000313" key="3">
    <source>
        <dbReference type="Proteomes" id="UP001381693"/>
    </source>
</evidence>
<organism evidence="2 3">
    <name type="scientific">Halocaridina rubra</name>
    <name type="common">Hawaiian red shrimp</name>
    <dbReference type="NCBI Taxonomy" id="373956"/>
    <lineage>
        <taxon>Eukaryota</taxon>
        <taxon>Metazoa</taxon>
        <taxon>Ecdysozoa</taxon>
        <taxon>Arthropoda</taxon>
        <taxon>Crustacea</taxon>
        <taxon>Multicrustacea</taxon>
        <taxon>Malacostraca</taxon>
        <taxon>Eumalacostraca</taxon>
        <taxon>Eucarida</taxon>
        <taxon>Decapoda</taxon>
        <taxon>Pleocyemata</taxon>
        <taxon>Caridea</taxon>
        <taxon>Atyoidea</taxon>
        <taxon>Atyidae</taxon>
        <taxon>Halocaridina</taxon>
    </lineage>
</organism>
<name>A0AAN8X877_HALRR</name>
<feature type="compositionally biased region" description="Basic and acidic residues" evidence="1">
    <location>
        <begin position="28"/>
        <end position="40"/>
    </location>
</feature>
<reference evidence="2 3" key="1">
    <citation type="submission" date="2023-11" db="EMBL/GenBank/DDBJ databases">
        <title>Halocaridina rubra genome assembly.</title>
        <authorList>
            <person name="Smith C."/>
        </authorList>
    </citation>
    <scope>NUCLEOTIDE SEQUENCE [LARGE SCALE GENOMIC DNA]</scope>
    <source>
        <strain evidence="2">EP-1</strain>
        <tissue evidence="2">Whole</tissue>
    </source>
</reference>
<accession>A0AAN8X877</accession>
<proteinExistence type="predicted"/>
<dbReference type="EMBL" id="JAXCGZ010007863">
    <property type="protein sequence ID" value="KAK7078377.1"/>
    <property type="molecule type" value="Genomic_DNA"/>
</dbReference>
<gene>
    <name evidence="2" type="ORF">SK128_019851</name>
</gene>
<feature type="region of interest" description="Disordered" evidence="1">
    <location>
        <begin position="1"/>
        <end position="40"/>
    </location>
</feature>
<keyword evidence="3" id="KW-1185">Reference proteome</keyword>
<feature type="compositionally biased region" description="Basic and acidic residues" evidence="1">
    <location>
        <begin position="9"/>
        <end position="21"/>
    </location>
</feature>
<comment type="caution">
    <text evidence="2">The sequence shown here is derived from an EMBL/GenBank/DDBJ whole genome shotgun (WGS) entry which is preliminary data.</text>
</comment>
<sequence>MQMILRPWSKRDSLNRGKGDNDLSSTNARKETMSGSFKRSDRMREKVREWCQALNISSPVSSFQQNNILVDDVRKILYCSVPKVKT</sequence>
<evidence type="ECO:0000313" key="2">
    <source>
        <dbReference type="EMBL" id="KAK7078377.1"/>
    </source>
</evidence>